<evidence type="ECO:0000313" key="3">
    <source>
        <dbReference type="Proteomes" id="UP000283766"/>
    </source>
</evidence>
<comment type="caution">
    <text evidence="2">The sequence shown here is derived from an EMBL/GenBank/DDBJ whole genome shotgun (WGS) entry which is preliminary data.</text>
</comment>
<feature type="region of interest" description="Disordered" evidence="1">
    <location>
        <begin position="62"/>
        <end position="87"/>
    </location>
</feature>
<evidence type="ECO:0000313" key="2">
    <source>
        <dbReference type="EMBL" id="RHH27634.1"/>
    </source>
</evidence>
<feature type="compositionally biased region" description="Basic and acidic residues" evidence="1">
    <location>
        <begin position="74"/>
        <end position="87"/>
    </location>
</feature>
<dbReference type="EMBL" id="QRJL01000012">
    <property type="protein sequence ID" value="RHH27634.1"/>
    <property type="molecule type" value="Genomic_DNA"/>
</dbReference>
<sequence>MFLNGKFISVDGYERVPVFALCPEKNNAGRLRCPQHFLSSKTFLNPSFLIDACRKKKAHKLRWGMKAQKKSRQKEKAIPERGLKKGL</sequence>
<dbReference type="Proteomes" id="UP000283766">
    <property type="component" value="Unassembled WGS sequence"/>
</dbReference>
<feature type="compositionally biased region" description="Basic residues" evidence="1">
    <location>
        <begin position="62"/>
        <end position="73"/>
    </location>
</feature>
<evidence type="ECO:0000256" key="1">
    <source>
        <dbReference type="SAM" id="MobiDB-lite"/>
    </source>
</evidence>
<accession>A0A414W955</accession>
<reference evidence="2 3" key="1">
    <citation type="submission" date="2018-08" db="EMBL/GenBank/DDBJ databases">
        <title>A genome reference for cultivated species of the human gut microbiota.</title>
        <authorList>
            <person name="Zou Y."/>
            <person name="Xue W."/>
            <person name="Luo G."/>
        </authorList>
    </citation>
    <scope>NUCLEOTIDE SEQUENCE [LARGE SCALE GENOMIC DNA]</scope>
    <source>
        <strain evidence="2 3">AM18-14LB</strain>
    </source>
</reference>
<organism evidence="2 3">
    <name type="scientific">Bacteroides uniformis</name>
    <dbReference type="NCBI Taxonomy" id="820"/>
    <lineage>
        <taxon>Bacteria</taxon>
        <taxon>Pseudomonadati</taxon>
        <taxon>Bacteroidota</taxon>
        <taxon>Bacteroidia</taxon>
        <taxon>Bacteroidales</taxon>
        <taxon>Bacteroidaceae</taxon>
        <taxon>Bacteroides</taxon>
    </lineage>
</organism>
<proteinExistence type="predicted"/>
<name>A0A414W955_BACUN</name>
<protein>
    <submittedName>
        <fullName evidence="2">Uncharacterized protein</fullName>
    </submittedName>
</protein>
<dbReference type="AlphaFoldDB" id="A0A414W955"/>
<gene>
    <name evidence="2" type="ORF">DW216_17300</name>
</gene>